<dbReference type="RefSeq" id="WP_272426195.1">
    <property type="nucleotide sequence ID" value="NZ_JAGTJK010000043.1"/>
</dbReference>
<keyword evidence="5" id="KW-1185">Reference proteome</keyword>
<dbReference type="CDD" id="cd05379">
    <property type="entry name" value="CAP_bacterial"/>
    <property type="match status" value="1"/>
</dbReference>
<evidence type="ECO:0000256" key="1">
    <source>
        <dbReference type="SAM" id="MobiDB-lite"/>
    </source>
</evidence>
<sequence>MRQLVPLMLGSFLLVGCSSGAAPPPPVQAAQPAPPPPTSPPAGTSAPQSPQAGSASPPAQVAPSAAAPDSSWPAESAALEKQVLDEVNARRAGSATCGGRRFGPAPALALHPSLRAAARAHSLDMSTRNYFDHVTPEGRTVEQRAQAAGFSHPTMMGENIGSGRPTAAGAVEQWMASTQHCKNIMNPKFRHIGVGYATRQGSTYTHYWTLVFGGE</sequence>
<dbReference type="Proteomes" id="UP001151081">
    <property type="component" value="Unassembled WGS sequence"/>
</dbReference>
<dbReference type="AlphaFoldDB" id="A0A9X3XAJ8"/>
<dbReference type="PROSITE" id="PS51257">
    <property type="entry name" value="PROKAR_LIPOPROTEIN"/>
    <property type="match status" value="1"/>
</dbReference>
<keyword evidence="2" id="KW-0732">Signal</keyword>
<protein>
    <submittedName>
        <fullName evidence="4">CAP domain-containing protein</fullName>
    </submittedName>
</protein>
<comment type="caution">
    <text evidence="4">The sequence shown here is derived from an EMBL/GenBank/DDBJ whole genome shotgun (WGS) entry which is preliminary data.</text>
</comment>
<gene>
    <name evidence="4" type="ORF">KEG57_40320</name>
</gene>
<feature type="signal peptide" evidence="2">
    <location>
        <begin position="1"/>
        <end position="21"/>
    </location>
</feature>
<dbReference type="PANTHER" id="PTHR31157:SF1">
    <property type="entry name" value="SCP DOMAIN-CONTAINING PROTEIN"/>
    <property type="match status" value="1"/>
</dbReference>
<proteinExistence type="predicted"/>
<evidence type="ECO:0000313" key="4">
    <source>
        <dbReference type="EMBL" id="MDC3986789.1"/>
    </source>
</evidence>
<evidence type="ECO:0000259" key="3">
    <source>
        <dbReference type="Pfam" id="PF00188"/>
    </source>
</evidence>
<accession>A0A9X3XAJ8</accession>
<dbReference type="InterPro" id="IPR014044">
    <property type="entry name" value="CAP_dom"/>
</dbReference>
<feature type="region of interest" description="Disordered" evidence="1">
    <location>
        <begin position="22"/>
        <end position="76"/>
    </location>
</feature>
<name>A0A9X3XAJ8_9BACT</name>
<evidence type="ECO:0000256" key="2">
    <source>
        <dbReference type="SAM" id="SignalP"/>
    </source>
</evidence>
<evidence type="ECO:0000313" key="5">
    <source>
        <dbReference type="Proteomes" id="UP001151081"/>
    </source>
</evidence>
<organism evidence="4 5">
    <name type="scientific">Polyangium jinanense</name>
    <dbReference type="NCBI Taxonomy" id="2829994"/>
    <lineage>
        <taxon>Bacteria</taxon>
        <taxon>Pseudomonadati</taxon>
        <taxon>Myxococcota</taxon>
        <taxon>Polyangia</taxon>
        <taxon>Polyangiales</taxon>
        <taxon>Polyangiaceae</taxon>
        <taxon>Polyangium</taxon>
    </lineage>
</organism>
<dbReference type="Pfam" id="PF00188">
    <property type="entry name" value="CAP"/>
    <property type="match status" value="1"/>
</dbReference>
<reference evidence="4 5" key="1">
    <citation type="submission" date="2021-04" db="EMBL/GenBank/DDBJ databases">
        <title>Genome analysis of Polyangium sp.</title>
        <authorList>
            <person name="Li Y."/>
            <person name="Wang J."/>
        </authorList>
    </citation>
    <scope>NUCLEOTIDE SEQUENCE [LARGE SCALE GENOMIC DNA]</scope>
    <source>
        <strain evidence="4 5">SDU14</strain>
    </source>
</reference>
<dbReference type="Gene3D" id="3.40.33.10">
    <property type="entry name" value="CAP"/>
    <property type="match status" value="1"/>
</dbReference>
<feature type="domain" description="SCP" evidence="3">
    <location>
        <begin position="85"/>
        <end position="212"/>
    </location>
</feature>
<dbReference type="EMBL" id="JAGTJJ010000043">
    <property type="protein sequence ID" value="MDC3986789.1"/>
    <property type="molecule type" value="Genomic_DNA"/>
</dbReference>
<dbReference type="InterPro" id="IPR035940">
    <property type="entry name" value="CAP_sf"/>
</dbReference>
<dbReference type="SUPFAM" id="SSF55797">
    <property type="entry name" value="PR-1-like"/>
    <property type="match status" value="1"/>
</dbReference>
<feature type="chain" id="PRO_5040863311" evidence="2">
    <location>
        <begin position="22"/>
        <end position="215"/>
    </location>
</feature>
<dbReference type="PANTHER" id="PTHR31157">
    <property type="entry name" value="SCP DOMAIN-CONTAINING PROTEIN"/>
    <property type="match status" value="1"/>
</dbReference>
<feature type="compositionally biased region" description="Pro residues" evidence="1">
    <location>
        <begin position="22"/>
        <end position="40"/>
    </location>
</feature>
<feature type="compositionally biased region" description="Low complexity" evidence="1">
    <location>
        <begin position="41"/>
        <end position="76"/>
    </location>
</feature>